<dbReference type="KEGG" id="senf:GJR95_18280"/>
<dbReference type="RefSeq" id="WP_162387248.1">
    <property type="nucleotide sequence ID" value="NZ_CP045997.1"/>
</dbReference>
<dbReference type="EMBL" id="CP045997">
    <property type="protein sequence ID" value="QHV96837.1"/>
    <property type="molecule type" value="Genomic_DNA"/>
</dbReference>
<organism evidence="1 2">
    <name type="scientific">Spirosoma endbachense</name>
    <dbReference type="NCBI Taxonomy" id="2666025"/>
    <lineage>
        <taxon>Bacteria</taxon>
        <taxon>Pseudomonadati</taxon>
        <taxon>Bacteroidota</taxon>
        <taxon>Cytophagia</taxon>
        <taxon>Cytophagales</taxon>
        <taxon>Cytophagaceae</taxon>
        <taxon>Spirosoma</taxon>
    </lineage>
</organism>
<proteinExistence type="predicted"/>
<reference evidence="1 2" key="1">
    <citation type="submission" date="2019-11" db="EMBL/GenBank/DDBJ databases">
        <title>Spirosoma endbachense sp. nov., isolated from a natural salt meadow.</title>
        <authorList>
            <person name="Rojas J."/>
            <person name="Ambika Manirajan B."/>
            <person name="Ratering S."/>
            <person name="Suarez C."/>
            <person name="Geissler-Plaum R."/>
            <person name="Schnell S."/>
        </authorList>
    </citation>
    <scope>NUCLEOTIDE SEQUENCE [LARGE SCALE GENOMIC DNA]</scope>
    <source>
        <strain evidence="1 2">I-24</strain>
    </source>
</reference>
<name>A0A6P1VYK2_9BACT</name>
<protein>
    <submittedName>
        <fullName evidence="1">Uncharacterized protein</fullName>
    </submittedName>
</protein>
<keyword evidence="2" id="KW-1185">Reference proteome</keyword>
<sequence>MSVQEIEKAIENLPVREVHELADWLAERQNQLWDTQIEEDAKAGRLDALINSAKDQNRQGLTRPL</sequence>
<gene>
    <name evidence="1" type="ORF">GJR95_18280</name>
</gene>
<dbReference type="AlphaFoldDB" id="A0A6P1VYK2"/>
<evidence type="ECO:0000313" key="2">
    <source>
        <dbReference type="Proteomes" id="UP000464577"/>
    </source>
</evidence>
<accession>A0A6P1VYK2</accession>
<dbReference type="Proteomes" id="UP000464577">
    <property type="component" value="Chromosome"/>
</dbReference>
<evidence type="ECO:0000313" key="1">
    <source>
        <dbReference type="EMBL" id="QHV96837.1"/>
    </source>
</evidence>